<evidence type="ECO:0000313" key="5">
    <source>
        <dbReference type="EMBL" id="KAF5959494.1"/>
    </source>
</evidence>
<evidence type="ECO:0000256" key="4">
    <source>
        <dbReference type="SAM" id="MobiDB-lite"/>
    </source>
</evidence>
<dbReference type="InterPro" id="IPR024661">
    <property type="entry name" value="RNA_pol_III_Rpc31"/>
</dbReference>
<dbReference type="EMBL" id="JACBKZ010000001">
    <property type="protein sequence ID" value="KAF5959494.1"/>
    <property type="molecule type" value="Genomic_DNA"/>
</dbReference>
<dbReference type="Pfam" id="PF11705">
    <property type="entry name" value="RNA_pol_3_Rpc31"/>
    <property type="match status" value="1"/>
</dbReference>
<protein>
    <recommendedName>
        <fullName evidence="7">DNA-directed RNA polymerase III subunit</fullName>
    </recommendedName>
</protein>
<keyword evidence="3" id="KW-0539">Nucleus</keyword>
<sequence>MAFRGRGRGGYGRGGGGSFGYAKQEPFLLFPEIENLPDAKSVTEEMALVLRSSRLQKFWNSSVYYLKDEGQKGDEITDIERFSDRGKRRTEQKHKLTDFIKCSVEYVPAELAQDSKSELNGPRKVRWNQESDLLKLDIFEKREQKHQGQDAKDGKEKKDDENEEEDDERLEEEDEEFSDDGDYNQNIDFDDDEDDFNMDDGNDDEGIY</sequence>
<feature type="region of interest" description="Disordered" evidence="4">
    <location>
        <begin position="138"/>
        <end position="208"/>
    </location>
</feature>
<comment type="subcellular location">
    <subcellularLocation>
        <location evidence="1">Nucleus</location>
    </subcellularLocation>
</comment>
<dbReference type="PANTHER" id="PTHR15367">
    <property type="entry name" value="DNA-DIRECTED RNA POLYMERASE III"/>
    <property type="match status" value="1"/>
</dbReference>
<comment type="caution">
    <text evidence="5">The sequence shown here is derived from an EMBL/GenBank/DDBJ whole genome shotgun (WGS) entry which is preliminary data.</text>
</comment>
<reference evidence="6" key="1">
    <citation type="journal article" date="2020" name="Nat. Commun.">
        <title>Genome assembly of wild tea tree DASZ reveals pedigree and selection history of tea varieties.</title>
        <authorList>
            <person name="Zhang W."/>
            <person name="Zhang Y."/>
            <person name="Qiu H."/>
            <person name="Guo Y."/>
            <person name="Wan H."/>
            <person name="Zhang X."/>
            <person name="Scossa F."/>
            <person name="Alseekh S."/>
            <person name="Zhang Q."/>
            <person name="Wang P."/>
            <person name="Xu L."/>
            <person name="Schmidt M.H."/>
            <person name="Jia X."/>
            <person name="Li D."/>
            <person name="Zhu A."/>
            <person name="Guo F."/>
            <person name="Chen W."/>
            <person name="Ni D."/>
            <person name="Usadel B."/>
            <person name="Fernie A.R."/>
            <person name="Wen W."/>
        </authorList>
    </citation>
    <scope>NUCLEOTIDE SEQUENCE [LARGE SCALE GENOMIC DNA]</scope>
    <source>
        <strain evidence="6">cv. G240</strain>
    </source>
</reference>
<organism evidence="5 6">
    <name type="scientific">Camellia sinensis</name>
    <name type="common">Tea plant</name>
    <name type="synonym">Thea sinensis</name>
    <dbReference type="NCBI Taxonomy" id="4442"/>
    <lineage>
        <taxon>Eukaryota</taxon>
        <taxon>Viridiplantae</taxon>
        <taxon>Streptophyta</taxon>
        <taxon>Embryophyta</taxon>
        <taxon>Tracheophyta</taxon>
        <taxon>Spermatophyta</taxon>
        <taxon>Magnoliopsida</taxon>
        <taxon>eudicotyledons</taxon>
        <taxon>Gunneridae</taxon>
        <taxon>Pentapetalae</taxon>
        <taxon>asterids</taxon>
        <taxon>Ericales</taxon>
        <taxon>Theaceae</taxon>
        <taxon>Camellia</taxon>
    </lineage>
</organism>
<reference evidence="5 6" key="2">
    <citation type="submission" date="2020-07" db="EMBL/GenBank/DDBJ databases">
        <title>Genome assembly of wild tea tree DASZ reveals pedigree and selection history of tea varieties.</title>
        <authorList>
            <person name="Zhang W."/>
        </authorList>
    </citation>
    <scope>NUCLEOTIDE SEQUENCE [LARGE SCALE GENOMIC DNA]</scope>
    <source>
        <strain evidence="6">cv. G240</strain>
        <tissue evidence="5">Leaf</tissue>
    </source>
</reference>
<name>A0A7J7I503_CAMSI</name>
<dbReference type="GO" id="GO:0006383">
    <property type="term" value="P:transcription by RNA polymerase III"/>
    <property type="evidence" value="ECO:0007669"/>
    <property type="project" value="InterPro"/>
</dbReference>
<accession>A0A7J7I503</accession>
<keyword evidence="6" id="KW-1185">Reference proteome</keyword>
<dbReference type="PANTHER" id="PTHR15367:SF2">
    <property type="entry name" value="DNA-DIRECTED RNA POLYMERASE III SUBUNIT"/>
    <property type="match status" value="1"/>
</dbReference>
<feature type="compositionally biased region" description="Acidic residues" evidence="4">
    <location>
        <begin position="161"/>
        <end position="208"/>
    </location>
</feature>
<evidence type="ECO:0000313" key="6">
    <source>
        <dbReference type="Proteomes" id="UP000593564"/>
    </source>
</evidence>
<dbReference type="Proteomes" id="UP000593564">
    <property type="component" value="Unassembled WGS sequence"/>
</dbReference>
<evidence type="ECO:0000256" key="3">
    <source>
        <dbReference type="ARBA" id="ARBA00023242"/>
    </source>
</evidence>
<gene>
    <name evidence="5" type="ORF">HYC85_000703</name>
</gene>
<evidence type="ECO:0000256" key="1">
    <source>
        <dbReference type="ARBA" id="ARBA00004123"/>
    </source>
</evidence>
<comment type="similarity">
    <text evidence="2">Belongs to the eukaryotic RPC7 RNA polymerase subunit family.</text>
</comment>
<dbReference type="GO" id="GO:0005666">
    <property type="term" value="C:RNA polymerase III complex"/>
    <property type="evidence" value="ECO:0007669"/>
    <property type="project" value="TreeGrafter"/>
</dbReference>
<dbReference type="AlphaFoldDB" id="A0A7J7I503"/>
<proteinExistence type="inferred from homology"/>
<feature type="compositionally biased region" description="Basic and acidic residues" evidence="4">
    <location>
        <begin position="138"/>
        <end position="160"/>
    </location>
</feature>
<evidence type="ECO:0008006" key="7">
    <source>
        <dbReference type="Google" id="ProtNLM"/>
    </source>
</evidence>
<evidence type="ECO:0000256" key="2">
    <source>
        <dbReference type="ARBA" id="ARBA00008352"/>
    </source>
</evidence>